<evidence type="ECO:0000256" key="1">
    <source>
        <dbReference type="SAM" id="Phobius"/>
    </source>
</evidence>
<dbReference type="EMBL" id="GIIL01006631">
    <property type="protein sequence ID" value="NOV50357.1"/>
    <property type="molecule type" value="Transcribed_RNA"/>
</dbReference>
<feature type="transmembrane region" description="Helical" evidence="1">
    <location>
        <begin position="6"/>
        <end position="25"/>
    </location>
</feature>
<reference evidence="2" key="1">
    <citation type="submission" date="2020-03" db="EMBL/GenBank/DDBJ databases">
        <title>Transcriptomic Profiling of the Digestive Tract of the Rat Flea, Xenopsylla cheopis, Following Blood Feeding and Infection with Yersinia pestis.</title>
        <authorList>
            <person name="Bland D.M."/>
            <person name="Martens C.A."/>
            <person name="Virtaneva K."/>
            <person name="Kanakabandi K."/>
            <person name="Long D."/>
            <person name="Rosenke R."/>
            <person name="Saturday G.A."/>
            <person name="Hoyt F.H."/>
            <person name="Bruno D.P."/>
            <person name="Ribeiro J.M.C."/>
            <person name="Hinnebusch J."/>
        </authorList>
    </citation>
    <scope>NUCLEOTIDE SEQUENCE</scope>
</reference>
<proteinExistence type="predicted"/>
<keyword evidence="1" id="KW-0812">Transmembrane</keyword>
<keyword evidence="1" id="KW-0472">Membrane</keyword>
<name>A0A6M2E0J1_XENCH</name>
<accession>A0A6M2E0J1</accession>
<keyword evidence="1" id="KW-1133">Transmembrane helix</keyword>
<organism evidence="2">
    <name type="scientific">Xenopsylla cheopis</name>
    <name type="common">Oriental rat flea</name>
    <name type="synonym">Pulex cheopis</name>
    <dbReference type="NCBI Taxonomy" id="163159"/>
    <lineage>
        <taxon>Eukaryota</taxon>
        <taxon>Metazoa</taxon>
        <taxon>Ecdysozoa</taxon>
        <taxon>Arthropoda</taxon>
        <taxon>Hexapoda</taxon>
        <taxon>Insecta</taxon>
        <taxon>Pterygota</taxon>
        <taxon>Neoptera</taxon>
        <taxon>Endopterygota</taxon>
        <taxon>Siphonaptera</taxon>
        <taxon>Pulicidae</taxon>
        <taxon>Xenopsyllinae</taxon>
        <taxon>Xenopsylla</taxon>
    </lineage>
</organism>
<evidence type="ECO:0000313" key="2">
    <source>
        <dbReference type="EMBL" id="NOV50357.1"/>
    </source>
</evidence>
<feature type="transmembrane region" description="Helical" evidence="1">
    <location>
        <begin position="37"/>
        <end position="66"/>
    </location>
</feature>
<feature type="transmembrane region" description="Helical" evidence="1">
    <location>
        <begin position="86"/>
        <end position="105"/>
    </location>
</feature>
<sequence length="157" mass="17978">MIWKHPSFIVYNIVMLSHSLPILCIPNPNDVNYFPNYFLLFPALHFVFQFSVFPFLMSSISCILPLPIPFTPFIFPSNAWCSVLRIYPNQLVFLLIIVSNMFLFLPTLPSTSSFVILSIHLIFSILPQNPSRNSPDSSSWPFAESTSPAFQQFLSQI</sequence>
<dbReference type="AlphaFoldDB" id="A0A6M2E0J1"/>
<protein>
    <submittedName>
        <fullName evidence="2">Putative nadh dehydrogenase subunit 6 mitochondrion</fullName>
    </submittedName>
</protein>